<feature type="region of interest" description="Disordered" evidence="2">
    <location>
        <begin position="95"/>
        <end position="144"/>
    </location>
</feature>
<feature type="compositionally biased region" description="Basic and acidic residues" evidence="2">
    <location>
        <begin position="102"/>
        <end position="122"/>
    </location>
</feature>
<reference evidence="3 4" key="1">
    <citation type="journal article" date="2012" name="Appl. Environ. Microbiol.">
        <title>Short-read sequencing for genomic analysis of the brown rot fungus Fibroporia radiculosa.</title>
        <authorList>
            <person name="Tang J.D."/>
            <person name="Perkins A.D."/>
            <person name="Sonstegard T.S."/>
            <person name="Schroeder S.G."/>
            <person name="Burgess S.C."/>
            <person name="Diehl S.V."/>
        </authorList>
    </citation>
    <scope>NUCLEOTIDE SEQUENCE [LARGE SCALE GENOMIC DNA]</scope>
    <source>
        <strain evidence="3 4">TFFH 294</strain>
    </source>
</reference>
<dbReference type="OrthoDB" id="2670565at2759"/>
<name>J4HXI8_9APHY</name>
<dbReference type="EMBL" id="HE797110">
    <property type="protein sequence ID" value="CCM03312.1"/>
    <property type="molecule type" value="Genomic_DNA"/>
</dbReference>
<organism evidence="3 4">
    <name type="scientific">Fibroporia radiculosa</name>
    <dbReference type="NCBI Taxonomy" id="599839"/>
    <lineage>
        <taxon>Eukaryota</taxon>
        <taxon>Fungi</taxon>
        <taxon>Dikarya</taxon>
        <taxon>Basidiomycota</taxon>
        <taxon>Agaricomycotina</taxon>
        <taxon>Agaricomycetes</taxon>
        <taxon>Polyporales</taxon>
        <taxon>Fibroporiaceae</taxon>
        <taxon>Fibroporia</taxon>
    </lineage>
</organism>
<keyword evidence="1" id="KW-0175">Coiled coil</keyword>
<protein>
    <submittedName>
        <fullName evidence="3">Uncharacterized protein</fullName>
    </submittedName>
</protein>
<feature type="coiled-coil region" evidence="1">
    <location>
        <begin position="525"/>
        <end position="650"/>
    </location>
</feature>
<dbReference type="GeneID" id="24098223"/>
<evidence type="ECO:0000313" key="4">
    <source>
        <dbReference type="Proteomes" id="UP000006352"/>
    </source>
</evidence>
<accession>J4HXI8</accession>
<evidence type="ECO:0000313" key="3">
    <source>
        <dbReference type="EMBL" id="CCM03312.1"/>
    </source>
</evidence>
<evidence type="ECO:0000256" key="2">
    <source>
        <dbReference type="SAM" id="MobiDB-lite"/>
    </source>
</evidence>
<evidence type="ECO:0000256" key="1">
    <source>
        <dbReference type="SAM" id="Coils"/>
    </source>
</evidence>
<dbReference type="InParanoid" id="J4HXI8"/>
<sequence>MNDERIHRVVHIETTKPLGDIQGTFSQCGKILGIYPTNTQGTSISATYFIEFAEEGCVKRARALQVSDIKLQIVVFSQQLTATFNSIIQPPIPTAPQANQQIKEEAREHVSVPQKRQYDYHRSRSVNTQKGHRPPTFVHCGGLSPSRLTRLHPDSYSHRTQFKAERLDNEKENAFKRPKYRSYRRSLSPILPMDRVASSFLESSTLASTSSLPRNAFELSPRLSTDELPDTPHSICIPRALEPDRMILNIPPSAQSKSQIDASFPSTPPHAAAQSCLLPVESKHDAPYAMRPWERLPALAAASSSLSNKTPDGSSDRTLCAPSTETRTFILPQSISPSIILTFQGERVNCELNALEDDPEGIIAVLKATAARSGERDKWMIVAGHYRSRGNISAALAVVEAMIDVMTSTSVGLHPFELKPAFLMLACGYRDLALQARRRDGTEDEPTQESQSYTQRATLMIQRVYGTDIPQADTTSALHDEATKSSIDVSAIPSAAEGDHRQCLTSTTNLTSAHTEQGNSSCPPAESLEREIQTLRELQKEHILTRTAKRKLGDELHAERQIRQRLERELEDASRKLASSRRMENAAVDQCKAEMASRRRAEERAEEERCTRKDVEDEVRRVRRDAQETREGARRAMREIQGRLEKAQTNEKRARECFETLGLLFMKAAKGDMDDGAWKGALAGKA</sequence>
<dbReference type="RefSeq" id="XP_012182595.1">
    <property type="nucleotide sequence ID" value="XM_012327205.1"/>
</dbReference>
<dbReference type="Proteomes" id="UP000006352">
    <property type="component" value="Unassembled WGS sequence"/>
</dbReference>
<dbReference type="AlphaFoldDB" id="J4HXI8"/>
<keyword evidence="4" id="KW-1185">Reference proteome</keyword>
<dbReference type="HOGENOM" id="CLU_393319_0_0_1"/>
<gene>
    <name evidence="3" type="ORF">FIBRA_05440</name>
</gene>
<proteinExistence type="predicted"/>